<dbReference type="SUPFAM" id="SSF47090">
    <property type="entry name" value="PGBD-like"/>
    <property type="match status" value="1"/>
</dbReference>
<feature type="compositionally biased region" description="Polar residues" evidence="1">
    <location>
        <begin position="162"/>
        <end position="173"/>
    </location>
</feature>
<keyword evidence="4" id="KW-1185">Reference proteome</keyword>
<proteinExistence type="predicted"/>
<evidence type="ECO:0000256" key="1">
    <source>
        <dbReference type="SAM" id="MobiDB-lite"/>
    </source>
</evidence>
<dbReference type="InterPro" id="IPR036365">
    <property type="entry name" value="PGBD-like_sf"/>
</dbReference>
<protein>
    <submittedName>
        <fullName evidence="3">Peptidoglycan-binding protein</fullName>
    </submittedName>
</protein>
<dbReference type="Proteomes" id="UP001156441">
    <property type="component" value="Unassembled WGS sequence"/>
</dbReference>
<feature type="region of interest" description="Disordered" evidence="1">
    <location>
        <begin position="246"/>
        <end position="273"/>
    </location>
</feature>
<name>A0ABT2J6U1_9PSEU</name>
<reference evidence="3 4" key="1">
    <citation type="submission" date="2021-02" db="EMBL/GenBank/DDBJ databases">
        <title>Actinophytocola xerophila sp. nov., isolated from soil of cotton cropping field.</title>
        <authorList>
            <person name="Huang R."/>
            <person name="Chen X."/>
            <person name="Ge X."/>
            <person name="Liu W."/>
        </authorList>
    </citation>
    <scope>NUCLEOTIDE SEQUENCE [LARGE SCALE GENOMIC DNA]</scope>
    <source>
        <strain evidence="3 4">S1-96</strain>
    </source>
</reference>
<gene>
    <name evidence="3" type="ORF">JT362_10685</name>
</gene>
<organism evidence="3 4">
    <name type="scientific">Actinophytocola gossypii</name>
    <dbReference type="NCBI Taxonomy" id="2812003"/>
    <lineage>
        <taxon>Bacteria</taxon>
        <taxon>Bacillati</taxon>
        <taxon>Actinomycetota</taxon>
        <taxon>Actinomycetes</taxon>
        <taxon>Pseudonocardiales</taxon>
        <taxon>Pseudonocardiaceae</taxon>
    </lineage>
</organism>
<keyword evidence="2" id="KW-0732">Signal</keyword>
<evidence type="ECO:0000313" key="3">
    <source>
        <dbReference type="EMBL" id="MCT2583582.1"/>
    </source>
</evidence>
<evidence type="ECO:0000313" key="4">
    <source>
        <dbReference type="Proteomes" id="UP001156441"/>
    </source>
</evidence>
<evidence type="ECO:0000256" key="2">
    <source>
        <dbReference type="SAM" id="SignalP"/>
    </source>
</evidence>
<accession>A0ABT2J6U1</accession>
<dbReference type="EMBL" id="JAFFZE010000009">
    <property type="protein sequence ID" value="MCT2583582.1"/>
    <property type="molecule type" value="Genomic_DNA"/>
</dbReference>
<comment type="caution">
    <text evidence="3">The sequence shown here is derived from an EMBL/GenBank/DDBJ whole genome shotgun (WGS) entry which is preliminary data.</text>
</comment>
<feature type="signal peptide" evidence="2">
    <location>
        <begin position="1"/>
        <end position="23"/>
    </location>
</feature>
<dbReference type="RefSeq" id="WP_260190945.1">
    <property type="nucleotide sequence ID" value="NZ_JAFFZE010000009.1"/>
</dbReference>
<feature type="region of interest" description="Disordered" evidence="1">
    <location>
        <begin position="162"/>
        <end position="181"/>
    </location>
</feature>
<feature type="chain" id="PRO_5046979377" evidence="2">
    <location>
        <begin position="24"/>
        <end position="273"/>
    </location>
</feature>
<sequence length="273" mass="28898">MKVRAAVLLSLTALVTSVAPAVAAPAPALASANMEAIIKAAQIDPRKPDQSLTPGAKESVLLVERALDAKNLLSPAYVDGHFGTSTISAYAAFQRSLGYEGLDASGLPGRTSLRILGEGRFTLTNELTPGSRLTYHGATMNSRTKAMLVEAERLLGRTLTVTQGSYNTGNPGSAGTHDGGGALDLSVSGMSSSLRTQVVRTLRNVGFAAWLRTPEQGNWAYHIHAIAISDTDQSPQAQHQAGDYYLGRNGLANRGPDDGPQVPKVTWEEYRRG</sequence>